<organism evidence="2">
    <name type="scientific">hydrothermal vent metagenome</name>
    <dbReference type="NCBI Taxonomy" id="652676"/>
    <lineage>
        <taxon>unclassified sequences</taxon>
        <taxon>metagenomes</taxon>
        <taxon>ecological metagenomes</taxon>
    </lineage>
</organism>
<name>A0A3B0ZP34_9ZZZZ</name>
<proteinExistence type="predicted"/>
<evidence type="ECO:0000256" key="1">
    <source>
        <dbReference type="SAM" id="Phobius"/>
    </source>
</evidence>
<protein>
    <submittedName>
        <fullName evidence="2">Uncharacterized protein</fullName>
    </submittedName>
</protein>
<keyword evidence="1" id="KW-0472">Membrane</keyword>
<dbReference type="AlphaFoldDB" id="A0A3B0ZP34"/>
<reference evidence="2" key="1">
    <citation type="submission" date="2018-06" db="EMBL/GenBank/DDBJ databases">
        <authorList>
            <person name="Zhirakovskaya E."/>
        </authorList>
    </citation>
    <scope>NUCLEOTIDE SEQUENCE</scope>
</reference>
<keyword evidence="1" id="KW-1133">Transmembrane helix</keyword>
<accession>A0A3B0ZP34</accession>
<sequence>MSEIIKTILGAIGIAIAALSALVIIVDGVAIIFTYVSLLFALFLIGGKNKRMLKAYGVMFMLAHFVLGWRIVIDTNKNDVLNGAVPMDFRYFRVCSDKMFQNIGESQVELTAENRAEFSKCMSQ</sequence>
<dbReference type="EMBL" id="UOFQ01000123">
    <property type="protein sequence ID" value="VAW89182.1"/>
    <property type="molecule type" value="Genomic_DNA"/>
</dbReference>
<feature type="transmembrane region" description="Helical" evidence="1">
    <location>
        <begin position="55"/>
        <end position="73"/>
    </location>
</feature>
<feature type="transmembrane region" description="Helical" evidence="1">
    <location>
        <begin position="12"/>
        <end position="43"/>
    </location>
</feature>
<evidence type="ECO:0000313" key="2">
    <source>
        <dbReference type="EMBL" id="VAW89182.1"/>
    </source>
</evidence>
<gene>
    <name evidence="2" type="ORF">MNBD_GAMMA17-257</name>
</gene>
<keyword evidence="1" id="KW-0812">Transmembrane</keyword>